<keyword evidence="4 7" id="KW-0812">Transmembrane</keyword>
<comment type="similarity">
    <text evidence="2">Belongs to the UPF0719 family.</text>
</comment>
<keyword evidence="6 7" id="KW-0472">Membrane</keyword>
<dbReference type="OrthoDB" id="5191770at2"/>
<dbReference type="STRING" id="546871.SAMN04488543_1709"/>
<reference evidence="8 9" key="1">
    <citation type="submission" date="2016-10" db="EMBL/GenBank/DDBJ databases">
        <authorList>
            <person name="de Groot N.N."/>
        </authorList>
    </citation>
    <scope>NUCLEOTIDE SEQUENCE [LARGE SCALE GENOMIC DNA]</scope>
    <source>
        <strain evidence="8 9">DSM 21741</strain>
    </source>
</reference>
<dbReference type="RefSeq" id="WP_157720360.1">
    <property type="nucleotide sequence ID" value="NZ_LT629749.1"/>
</dbReference>
<feature type="transmembrane region" description="Helical" evidence="7">
    <location>
        <begin position="53"/>
        <end position="71"/>
    </location>
</feature>
<dbReference type="GO" id="GO:0005886">
    <property type="term" value="C:plasma membrane"/>
    <property type="evidence" value="ECO:0007669"/>
    <property type="project" value="UniProtKB-SubCell"/>
</dbReference>
<dbReference type="Proteomes" id="UP000199092">
    <property type="component" value="Chromosome I"/>
</dbReference>
<feature type="transmembrane region" description="Helical" evidence="7">
    <location>
        <begin position="12"/>
        <end position="32"/>
    </location>
</feature>
<evidence type="ECO:0000256" key="4">
    <source>
        <dbReference type="ARBA" id="ARBA00022692"/>
    </source>
</evidence>
<evidence type="ECO:0000313" key="8">
    <source>
        <dbReference type="EMBL" id="SDS42600.1"/>
    </source>
</evidence>
<organism evidence="8 9">
    <name type="scientific">Friedmanniella luteola</name>
    <dbReference type="NCBI Taxonomy" id="546871"/>
    <lineage>
        <taxon>Bacteria</taxon>
        <taxon>Bacillati</taxon>
        <taxon>Actinomycetota</taxon>
        <taxon>Actinomycetes</taxon>
        <taxon>Propionibacteriales</taxon>
        <taxon>Nocardioidaceae</taxon>
        <taxon>Friedmanniella</taxon>
    </lineage>
</organism>
<dbReference type="InterPro" id="IPR007140">
    <property type="entry name" value="DUF350"/>
</dbReference>
<name>A0A1H1S3D3_9ACTN</name>
<accession>A0A1H1S3D3</accession>
<feature type="transmembrane region" description="Helical" evidence="7">
    <location>
        <begin position="189"/>
        <end position="211"/>
    </location>
</feature>
<evidence type="ECO:0000256" key="5">
    <source>
        <dbReference type="ARBA" id="ARBA00022989"/>
    </source>
</evidence>
<dbReference type="EMBL" id="LT629749">
    <property type="protein sequence ID" value="SDS42600.1"/>
    <property type="molecule type" value="Genomic_DNA"/>
</dbReference>
<evidence type="ECO:0000256" key="2">
    <source>
        <dbReference type="ARBA" id="ARBA00005779"/>
    </source>
</evidence>
<evidence type="ECO:0000256" key="6">
    <source>
        <dbReference type="ARBA" id="ARBA00023136"/>
    </source>
</evidence>
<evidence type="ECO:0000256" key="7">
    <source>
        <dbReference type="SAM" id="Phobius"/>
    </source>
</evidence>
<keyword evidence="5 7" id="KW-1133">Transmembrane helix</keyword>
<dbReference type="AlphaFoldDB" id="A0A1H1S3D3"/>
<evidence type="ECO:0008006" key="10">
    <source>
        <dbReference type="Google" id="ProtNLM"/>
    </source>
</evidence>
<evidence type="ECO:0000313" key="9">
    <source>
        <dbReference type="Proteomes" id="UP000199092"/>
    </source>
</evidence>
<evidence type="ECO:0000256" key="1">
    <source>
        <dbReference type="ARBA" id="ARBA00004651"/>
    </source>
</evidence>
<feature type="transmembrane region" description="Helical" evidence="7">
    <location>
        <begin position="91"/>
        <end position="110"/>
    </location>
</feature>
<gene>
    <name evidence="8" type="ORF">SAMN04488543_1709</name>
</gene>
<keyword evidence="9" id="KW-1185">Reference proteome</keyword>
<comment type="subcellular location">
    <subcellularLocation>
        <location evidence="1">Cell membrane</location>
        <topology evidence="1">Multi-pass membrane protein</topology>
    </subcellularLocation>
</comment>
<dbReference type="PANTHER" id="PTHR40043">
    <property type="entry name" value="UPF0719 INNER MEMBRANE PROTEIN YJFL"/>
    <property type="match status" value="1"/>
</dbReference>
<dbReference type="PANTHER" id="PTHR40043:SF1">
    <property type="entry name" value="UPF0719 INNER MEMBRANE PROTEIN YJFL"/>
    <property type="match status" value="1"/>
</dbReference>
<feature type="transmembrane region" description="Helical" evidence="7">
    <location>
        <begin position="223"/>
        <end position="246"/>
    </location>
</feature>
<sequence>MLDYLRATLENAPPAAASLLLTLVAGGLLWFVHNRLTRFDDHQVLFRDGNAAYLVQRAALVLGFGVAALPPTTRTADDLPWSSLIGQAYELAWVVVAFVAVRYVVDLVLLRRVANDEELLRGNVALGVVEAGFYLGFGFILNGSLTGASPTVTQGLASTVVFGCLGLALVVAVFWLHEAVTPWSIREELRVGGLTAAFEAAGVLVAVGVVVREGVAGDFTGWVVGFEAFTVTAVVAVLTLYLFRWVANRLLLRGLTLATIQREHRVVASAFSAVVTVVVAVLVAAVVRTQL</sequence>
<proteinExistence type="inferred from homology"/>
<feature type="transmembrane region" description="Helical" evidence="7">
    <location>
        <begin position="155"/>
        <end position="177"/>
    </location>
</feature>
<keyword evidence="3" id="KW-1003">Cell membrane</keyword>
<feature type="transmembrane region" description="Helical" evidence="7">
    <location>
        <begin position="266"/>
        <end position="287"/>
    </location>
</feature>
<dbReference type="Pfam" id="PF03994">
    <property type="entry name" value="DUF350"/>
    <property type="match status" value="2"/>
</dbReference>
<evidence type="ECO:0000256" key="3">
    <source>
        <dbReference type="ARBA" id="ARBA00022475"/>
    </source>
</evidence>
<feature type="transmembrane region" description="Helical" evidence="7">
    <location>
        <begin position="122"/>
        <end position="143"/>
    </location>
</feature>
<protein>
    <recommendedName>
        <fullName evidence="10">DUF350 domain-containing protein</fullName>
    </recommendedName>
</protein>